<feature type="transmembrane region" description="Helical" evidence="8">
    <location>
        <begin position="103"/>
        <end position="122"/>
    </location>
</feature>
<dbReference type="GO" id="GO:0005886">
    <property type="term" value="C:plasma membrane"/>
    <property type="evidence" value="ECO:0007669"/>
    <property type="project" value="UniProtKB-SubCell"/>
</dbReference>
<evidence type="ECO:0000256" key="2">
    <source>
        <dbReference type="ARBA" id="ARBA00022448"/>
    </source>
</evidence>
<dbReference type="PANTHER" id="PTHR43357:SF4">
    <property type="entry name" value="INNER MEMBRANE ABC TRANSPORTER PERMEASE PROTEIN YDCV"/>
    <property type="match status" value="1"/>
</dbReference>
<evidence type="ECO:0000256" key="7">
    <source>
        <dbReference type="ARBA" id="ARBA00023136"/>
    </source>
</evidence>
<evidence type="ECO:0000256" key="4">
    <source>
        <dbReference type="ARBA" id="ARBA00022519"/>
    </source>
</evidence>
<comment type="caution">
    <text evidence="10">The sequence shown here is derived from an EMBL/GenBank/DDBJ whole genome shotgun (WGS) entry which is preliminary data.</text>
</comment>
<keyword evidence="3" id="KW-1003">Cell membrane</keyword>
<feature type="transmembrane region" description="Helical" evidence="8">
    <location>
        <begin position="186"/>
        <end position="212"/>
    </location>
</feature>
<keyword evidence="5 8" id="KW-0812">Transmembrane</keyword>
<evidence type="ECO:0000256" key="5">
    <source>
        <dbReference type="ARBA" id="ARBA00022692"/>
    </source>
</evidence>
<feature type="domain" description="ABC transmembrane type-1" evidence="9">
    <location>
        <begin position="62"/>
        <end position="252"/>
    </location>
</feature>
<accession>A0A3M8D8U6</accession>
<keyword evidence="6 8" id="KW-1133">Transmembrane helix</keyword>
<dbReference type="AlphaFoldDB" id="A0A3M8D8U6"/>
<evidence type="ECO:0000259" key="9">
    <source>
        <dbReference type="PROSITE" id="PS50928"/>
    </source>
</evidence>
<feature type="transmembrane region" description="Helical" evidence="8">
    <location>
        <begin position="128"/>
        <end position="148"/>
    </location>
</feature>
<feature type="transmembrane region" description="Helical" evidence="8">
    <location>
        <begin position="232"/>
        <end position="253"/>
    </location>
</feature>
<dbReference type="PROSITE" id="PS50928">
    <property type="entry name" value="ABC_TM1"/>
    <property type="match status" value="1"/>
</dbReference>
<dbReference type="EMBL" id="RHHQ01000017">
    <property type="protein sequence ID" value="RNB84464.1"/>
    <property type="molecule type" value="Genomic_DNA"/>
</dbReference>
<gene>
    <name evidence="10" type="ORF">EDM56_20325</name>
</gene>
<dbReference type="CDD" id="cd06261">
    <property type="entry name" value="TM_PBP2"/>
    <property type="match status" value="1"/>
</dbReference>
<name>A0A3M8D8U6_9BACL</name>
<evidence type="ECO:0000313" key="10">
    <source>
        <dbReference type="EMBL" id="RNB84464.1"/>
    </source>
</evidence>
<dbReference type="GO" id="GO:0055085">
    <property type="term" value="P:transmembrane transport"/>
    <property type="evidence" value="ECO:0007669"/>
    <property type="project" value="InterPro"/>
</dbReference>
<proteinExistence type="inferred from homology"/>
<dbReference type="Proteomes" id="UP000271031">
    <property type="component" value="Unassembled WGS sequence"/>
</dbReference>
<dbReference type="SUPFAM" id="SSF161098">
    <property type="entry name" value="MetI-like"/>
    <property type="match status" value="1"/>
</dbReference>
<evidence type="ECO:0000256" key="3">
    <source>
        <dbReference type="ARBA" id="ARBA00022475"/>
    </source>
</evidence>
<feature type="transmembrane region" description="Helical" evidence="8">
    <location>
        <begin position="12"/>
        <end position="32"/>
    </location>
</feature>
<dbReference type="Gene3D" id="1.10.3720.10">
    <property type="entry name" value="MetI-like"/>
    <property type="match status" value="1"/>
</dbReference>
<evidence type="ECO:0000313" key="11">
    <source>
        <dbReference type="Proteomes" id="UP000271031"/>
    </source>
</evidence>
<keyword evidence="4" id="KW-0997">Cell inner membrane</keyword>
<dbReference type="Pfam" id="PF00528">
    <property type="entry name" value="BPD_transp_1"/>
    <property type="match status" value="1"/>
</dbReference>
<dbReference type="InterPro" id="IPR035906">
    <property type="entry name" value="MetI-like_sf"/>
</dbReference>
<evidence type="ECO:0000256" key="8">
    <source>
        <dbReference type="RuleBase" id="RU363032"/>
    </source>
</evidence>
<sequence>MKERKWFHTSTITVVLVYLFLPLLATFLYSIATDWYRTVLPEGYTFQWYADLYADPRFMDAIGRTLFVCGVTIVASLVTMVPSIFIVTVYLPRWERWFQALVTMPYAIPPVVLAVGLIKIYSSGPFELSGTVWIVIGAYFISILPYMYQGIRNSMRTVDAVRLVDAAELLGASKMQAFWRVIFPNILPGIMVSTLLSFSILFGEFVLANLLIGGHYEMIQIYLKRRMDENGHLSSAIVVSYFVLIFLLSWVILRLGRMQKEGRK</sequence>
<feature type="transmembrane region" description="Helical" evidence="8">
    <location>
        <begin position="65"/>
        <end position="91"/>
    </location>
</feature>
<dbReference type="OrthoDB" id="9782004at2"/>
<comment type="similarity">
    <text evidence="8">Belongs to the binding-protein-dependent transport system permease family.</text>
</comment>
<dbReference type="PANTHER" id="PTHR43357">
    <property type="entry name" value="INNER MEMBRANE ABC TRANSPORTER PERMEASE PROTEIN YDCV"/>
    <property type="match status" value="1"/>
</dbReference>
<keyword evidence="2 8" id="KW-0813">Transport</keyword>
<dbReference type="InterPro" id="IPR000515">
    <property type="entry name" value="MetI-like"/>
</dbReference>
<keyword evidence="11" id="KW-1185">Reference proteome</keyword>
<dbReference type="RefSeq" id="WP_122919747.1">
    <property type="nucleotide sequence ID" value="NZ_RHHQ01000017.1"/>
</dbReference>
<evidence type="ECO:0000256" key="6">
    <source>
        <dbReference type="ARBA" id="ARBA00022989"/>
    </source>
</evidence>
<reference evidence="10 11" key="1">
    <citation type="submission" date="2018-10" db="EMBL/GenBank/DDBJ databases">
        <title>Phylogenomics of Brevibacillus.</title>
        <authorList>
            <person name="Dunlap C."/>
        </authorList>
    </citation>
    <scope>NUCLEOTIDE SEQUENCE [LARGE SCALE GENOMIC DNA]</scope>
    <source>
        <strain evidence="10 11">JCM 15716</strain>
    </source>
</reference>
<keyword evidence="7 8" id="KW-0472">Membrane</keyword>
<comment type="subcellular location">
    <subcellularLocation>
        <location evidence="1">Cell inner membrane</location>
        <topology evidence="1">Multi-pass membrane protein</topology>
    </subcellularLocation>
    <subcellularLocation>
        <location evidence="8">Cell membrane</location>
        <topology evidence="8">Multi-pass membrane protein</topology>
    </subcellularLocation>
</comment>
<organism evidence="10 11">
    <name type="scientific">Brevibacillus fluminis</name>
    <dbReference type="NCBI Taxonomy" id="511487"/>
    <lineage>
        <taxon>Bacteria</taxon>
        <taxon>Bacillati</taxon>
        <taxon>Bacillota</taxon>
        <taxon>Bacilli</taxon>
        <taxon>Bacillales</taxon>
        <taxon>Paenibacillaceae</taxon>
        <taxon>Brevibacillus</taxon>
    </lineage>
</organism>
<evidence type="ECO:0000256" key="1">
    <source>
        <dbReference type="ARBA" id="ARBA00004429"/>
    </source>
</evidence>
<protein>
    <submittedName>
        <fullName evidence="10">ABC transporter permease</fullName>
    </submittedName>
</protein>